<protein>
    <recommendedName>
        <fullName evidence="5">Transcriptional regulator</fullName>
    </recommendedName>
</protein>
<dbReference type="AlphaFoldDB" id="A0A377QAK0"/>
<name>A0A377QAK0_9NEIS</name>
<reference evidence="1 3" key="1">
    <citation type="submission" date="2018-06" db="EMBL/GenBank/DDBJ databases">
        <authorList>
            <consortium name="Pathogen Informatics"/>
            <person name="Doyle S."/>
        </authorList>
    </citation>
    <scope>NUCLEOTIDE SEQUENCE [LARGE SCALE GENOMIC DNA]</scope>
    <source>
        <strain evidence="1 3">NCTC11159</strain>
    </source>
</reference>
<organism evidence="1 3">
    <name type="scientific">Iodobacter fluviatilis</name>
    <dbReference type="NCBI Taxonomy" id="537"/>
    <lineage>
        <taxon>Bacteria</taxon>
        <taxon>Pseudomonadati</taxon>
        <taxon>Pseudomonadota</taxon>
        <taxon>Betaproteobacteria</taxon>
        <taxon>Neisseriales</taxon>
        <taxon>Chitinibacteraceae</taxon>
        <taxon>Iodobacter</taxon>
    </lineage>
</organism>
<reference evidence="2 4" key="2">
    <citation type="submission" date="2019-03" db="EMBL/GenBank/DDBJ databases">
        <title>Genomic Encyclopedia of Type Strains, Phase IV (KMG-IV): sequencing the most valuable type-strain genomes for metagenomic binning, comparative biology and taxonomic classification.</title>
        <authorList>
            <person name="Goeker M."/>
        </authorList>
    </citation>
    <scope>NUCLEOTIDE SEQUENCE [LARGE SCALE GENOMIC DNA]</scope>
    <source>
        <strain evidence="2 4">DSM 3764</strain>
    </source>
</reference>
<evidence type="ECO:0000313" key="2">
    <source>
        <dbReference type="EMBL" id="TCU83732.1"/>
    </source>
</evidence>
<dbReference type="Proteomes" id="UP000295794">
    <property type="component" value="Unassembled WGS sequence"/>
</dbReference>
<dbReference type="EMBL" id="UGHR01000001">
    <property type="protein sequence ID" value="STQ91760.1"/>
    <property type="molecule type" value="Genomic_DNA"/>
</dbReference>
<keyword evidence="4" id="KW-1185">Reference proteome</keyword>
<dbReference type="Proteomes" id="UP000255108">
    <property type="component" value="Unassembled WGS sequence"/>
</dbReference>
<evidence type="ECO:0000313" key="4">
    <source>
        <dbReference type="Proteomes" id="UP000295794"/>
    </source>
</evidence>
<accession>A0A377QAK0</accession>
<dbReference type="EMBL" id="SMBT01000011">
    <property type="protein sequence ID" value="TCU83732.1"/>
    <property type="molecule type" value="Genomic_DNA"/>
</dbReference>
<evidence type="ECO:0000313" key="3">
    <source>
        <dbReference type="Proteomes" id="UP000255108"/>
    </source>
</evidence>
<evidence type="ECO:0000313" key="1">
    <source>
        <dbReference type="EMBL" id="STQ91760.1"/>
    </source>
</evidence>
<proteinExistence type="predicted"/>
<evidence type="ECO:0008006" key="5">
    <source>
        <dbReference type="Google" id="ProtNLM"/>
    </source>
</evidence>
<gene>
    <name evidence="2" type="ORF">EV682_11195</name>
    <name evidence="1" type="ORF">NCTC11159_02839</name>
</gene>
<sequence length="135" mass="16078">MQMENLEKHFLPEDDLLEKYEQDVLVVARRRVIKVLYGLNEPISLVDLMERANISINSLAAVYSELCIDDILVMDDYKFELTNKGRLWAIKNRKKLFMRKNKFIYKNVLELNSKEISAERFPSKYLFSWVDIKRA</sequence>